<organism evidence="1 2">
    <name type="scientific">Eiseniibacteriota bacterium</name>
    <dbReference type="NCBI Taxonomy" id="2212470"/>
    <lineage>
        <taxon>Bacteria</taxon>
        <taxon>Candidatus Eiseniibacteriota</taxon>
    </lineage>
</organism>
<dbReference type="Proteomes" id="UP000547674">
    <property type="component" value="Unassembled WGS sequence"/>
</dbReference>
<accession>A0A7Y2E8P8</accession>
<gene>
    <name evidence="1" type="ORF">HKN21_01180</name>
</gene>
<dbReference type="AlphaFoldDB" id="A0A7Y2E8P8"/>
<evidence type="ECO:0000313" key="1">
    <source>
        <dbReference type="EMBL" id="NNF05349.1"/>
    </source>
</evidence>
<sequence>MSYDLYFTGSTISHEQFQDYFRNRHFYQLGDNQAVYENEDTGVYFIFDYSEPEEESQSGLSLNLNYFRPHFFGMEAEPEVHNVVRHFKFQIDDPQNEGMGQGNYSSEGFLRGWNAGNAFAYQAMLRQEGSRGDVAFMSKKELQACWEWNFNKARVQSDLGDSIFVPRHFYMRVNGQVKSAAVWPDVIPALLPHVDVFLVARHMFAPKRFFFFKGEDICLVPRADAQNLLDPYETADYALPAYKLDFPTPPENFASFAKSLSPFADPLEGISMDRLLNQELADGVV</sequence>
<protein>
    <submittedName>
        <fullName evidence="1">Uncharacterized protein</fullName>
    </submittedName>
</protein>
<dbReference type="EMBL" id="JABDJR010000040">
    <property type="protein sequence ID" value="NNF05349.1"/>
    <property type="molecule type" value="Genomic_DNA"/>
</dbReference>
<comment type="caution">
    <text evidence="1">The sequence shown here is derived from an EMBL/GenBank/DDBJ whole genome shotgun (WGS) entry which is preliminary data.</text>
</comment>
<name>A0A7Y2E8P8_UNCEI</name>
<reference evidence="1 2" key="1">
    <citation type="submission" date="2020-03" db="EMBL/GenBank/DDBJ databases">
        <title>Metabolic flexibility allows generalist bacteria to become dominant in a frequently disturbed ecosystem.</title>
        <authorList>
            <person name="Chen Y.-J."/>
            <person name="Leung P.M."/>
            <person name="Bay S.K."/>
            <person name="Hugenholtz P."/>
            <person name="Kessler A.J."/>
            <person name="Shelley G."/>
            <person name="Waite D.W."/>
            <person name="Cook P.L."/>
            <person name="Greening C."/>
        </authorList>
    </citation>
    <scope>NUCLEOTIDE SEQUENCE [LARGE SCALE GENOMIC DNA]</scope>
    <source>
        <strain evidence="1">SS_bin_28</strain>
    </source>
</reference>
<proteinExistence type="predicted"/>
<evidence type="ECO:0000313" key="2">
    <source>
        <dbReference type="Proteomes" id="UP000547674"/>
    </source>
</evidence>